<evidence type="ECO:0000313" key="3">
    <source>
        <dbReference type="Proteomes" id="UP000680304"/>
    </source>
</evidence>
<dbReference type="RefSeq" id="WP_213529909.1">
    <property type="nucleotide sequence ID" value="NZ_BOVJ01000133.1"/>
</dbReference>
<dbReference type="Proteomes" id="UP000680304">
    <property type="component" value="Unassembled WGS sequence"/>
</dbReference>
<dbReference type="PANTHER" id="PTHR46211:SF14">
    <property type="entry name" value="GLYCEROPHOSPHODIESTER PHOSPHODIESTERASE"/>
    <property type="match status" value="1"/>
</dbReference>
<dbReference type="Gene3D" id="3.20.20.190">
    <property type="entry name" value="Phosphatidylinositol (PI) phosphodiesterase"/>
    <property type="match status" value="1"/>
</dbReference>
<dbReference type="InterPro" id="IPR030395">
    <property type="entry name" value="GP_PDE_dom"/>
</dbReference>
<comment type="caution">
    <text evidence="2">The sequence shown here is derived from an EMBL/GenBank/DDBJ whole genome shotgun (WGS) entry which is preliminary data.</text>
</comment>
<gene>
    <name evidence="2" type="ORF">PACILC2_40160</name>
</gene>
<proteinExistence type="predicted"/>
<name>A0ABQ4NBU3_9BACL</name>
<evidence type="ECO:0000313" key="2">
    <source>
        <dbReference type="EMBL" id="GIQ65448.1"/>
    </source>
</evidence>
<organism evidence="2 3">
    <name type="scientific">Paenibacillus cisolokensis</name>
    <dbReference type="NCBI Taxonomy" id="1658519"/>
    <lineage>
        <taxon>Bacteria</taxon>
        <taxon>Bacillati</taxon>
        <taxon>Bacillota</taxon>
        <taxon>Bacilli</taxon>
        <taxon>Bacillales</taxon>
        <taxon>Paenibacillaceae</taxon>
        <taxon>Paenibacillus</taxon>
    </lineage>
</organism>
<dbReference type="PROSITE" id="PS51704">
    <property type="entry name" value="GP_PDE"/>
    <property type="match status" value="1"/>
</dbReference>
<keyword evidence="3" id="KW-1185">Reference proteome</keyword>
<dbReference type="EMBL" id="BOVJ01000133">
    <property type="protein sequence ID" value="GIQ65448.1"/>
    <property type="molecule type" value="Genomic_DNA"/>
</dbReference>
<dbReference type="PANTHER" id="PTHR46211">
    <property type="entry name" value="GLYCEROPHOSPHORYL DIESTER PHOSPHODIESTERASE"/>
    <property type="match status" value="1"/>
</dbReference>
<dbReference type="InterPro" id="IPR017946">
    <property type="entry name" value="PLC-like_Pdiesterase_TIM-brl"/>
</dbReference>
<accession>A0ABQ4NBU3</accession>
<dbReference type="CDD" id="cd08556">
    <property type="entry name" value="GDPD"/>
    <property type="match status" value="1"/>
</dbReference>
<reference evidence="2 3" key="1">
    <citation type="submission" date="2021-04" db="EMBL/GenBank/DDBJ databases">
        <title>Draft genome sequence of Paenibacillus cisolokensis, LC2-13A.</title>
        <authorList>
            <person name="Uke A."/>
            <person name="Chhe C."/>
            <person name="Baramee S."/>
            <person name="Kosugi A."/>
        </authorList>
    </citation>
    <scope>NUCLEOTIDE SEQUENCE [LARGE SCALE GENOMIC DNA]</scope>
    <source>
        <strain evidence="2 3">LC2-13A</strain>
    </source>
</reference>
<protein>
    <submittedName>
        <fullName evidence="2">Glycerophosphoryl diester phosphodiesterase</fullName>
    </submittedName>
</protein>
<feature type="domain" description="GP-PDE" evidence="1">
    <location>
        <begin position="5"/>
        <end position="235"/>
    </location>
</feature>
<dbReference type="Pfam" id="PF03009">
    <property type="entry name" value="GDPD"/>
    <property type="match status" value="2"/>
</dbReference>
<evidence type="ECO:0000259" key="1">
    <source>
        <dbReference type="PROSITE" id="PS51704"/>
    </source>
</evidence>
<dbReference type="SUPFAM" id="SSF51695">
    <property type="entry name" value="PLC-like phosphodiesterases"/>
    <property type="match status" value="1"/>
</dbReference>
<sequence length="245" mass="27231">MKSFPLITAHTGCMGTPENSLESVRKGLLFGADIIEDDIRITRDGTLVLSHDDQVALTGGRTGKLSAITISELDDRMAAPLVRLESALRIVKEAGKRMNLDIKADECLEPVFALIDRLDMADQVFLSGCEYSRAVKADGCGRRIPKLLNVDADSFRRLPYADAARQACEEGRNAGCFGLNVPYRLVRPELLELADRQRLSVYVWTIQDEEEMKRFAGMGVQSITTKDILALQSVKAEWNKQRSGR</sequence>